<gene>
    <name evidence="1" type="ORF">F1189_32000</name>
</gene>
<dbReference type="EMBL" id="VWPK01000189">
    <property type="protein sequence ID" value="KAA5607783.1"/>
    <property type="molecule type" value="Genomic_DNA"/>
</dbReference>
<protein>
    <submittedName>
        <fullName evidence="1">Uncharacterized protein</fullName>
    </submittedName>
</protein>
<evidence type="ECO:0000313" key="1">
    <source>
        <dbReference type="EMBL" id="KAA5607783.1"/>
    </source>
</evidence>
<evidence type="ECO:0000313" key="2">
    <source>
        <dbReference type="Proteomes" id="UP000325255"/>
    </source>
</evidence>
<name>A0A5M6IHM0_9PROT</name>
<sequence>MRVSEEELKVLTVLAQSAGYASAAGFLRYLGQRAIRAEAIPPSTGLVCPAPPPDGRIEELQQRLAELSEQVGRIEKLIQAGLAHLSFLEGLVRSTALQATSASYMAIQVWRLLADEALRPPSGIPSQMLSDIQELHRRALAAAESHGATTG</sequence>
<dbReference type="AlphaFoldDB" id="A0A5M6IHM0"/>
<accession>A0A5M6IHM0</accession>
<proteinExistence type="predicted"/>
<comment type="caution">
    <text evidence="1">The sequence shown here is derived from an EMBL/GenBank/DDBJ whole genome shotgun (WGS) entry which is preliminary data.</text>
</comment>
<organism evidence="1 2">
    <name type="scientific">Rhodovastum atsumiense</name>
    <dbReference type="NCBI Taxonomy" id="504468"/>
    <lineage>
        <taxon>Bacteria</taxon>
        <taxon>Pseudomonadati</taxon>
        <taxon>Pseudomonadota</taxon>
        <taxon>Alphaproteobacteria</taxon>
        <taxon>Acetobacterales</taxon>
        <taxon>Acetobacteraceae</taxon>
        <taxon>Rhodovastum</taxon>
    </lineage>
</organism>
<reference evidence="1 2" key="1">
    <citation type="submission" date="2019-09" db="EMBL/GenBank/DDBJ databases">
        <title>Genome sequence of Rhodovastum atsumiense, a diverse member of the Acetobacteraceae family of non-sulfur purple photosynthetic bacteria.</title>
        <authorList>
            <person name="Meyer T."/>
            <person name="Kyndt J."/>
        </authorList>
    </citation>
    <scope>NUCLEOTIDE SEQUENCE [LARGE SCALE GENOMIC DNA]</scope>
    <source>
        <strain evidence="1 2">DSM 21279</strain>
    </source>
</reference>
<keyword evidence="2" id="KW-1185">Reference proteome</keyword>
<dbReference type="Proteomes" id="UP000325255">
    <property type="component" value="Unassembled WGS sequence"/>
</dbReference>